<gene>
    <name evidence="2" type="ORF">KCG46_02970</name>
</gene>
<dbReference type="InterPro" id="IPR010421">
    <property type="entry name" value="TrcR"/>
</dbReference>
<proteinExistence type="predicted"/>
<feature type="compositionally biased region" description="Basic and acidic residues" evidence="1">
    <location>
        <begin position="277"/>
        <end position="288"/>
    </location>
</feature>
<name>A0A9X1JK37_9SPHN</name>
<evidence type="ECO:0000256" key="1">
    <source>
        <dbReference type="SAM" id="MobiDB-lite"/>
    </source>
</evidence>
<dbReference type="Pfam" id="PF06242">
    <property type="entry name" value="TrcR"/>
    <property type="match status" value="1"/>
</dbReference>
<dbReference type="EMBL" id="JAGSPC010000001">
    <property type="protein sequence ID" value="MBV7258536.1"/>
    <property type="molecule type" value="Genomic_DNA"/>
</dbReference>
<keyword evidence="3" id="KW-1185">Reference proteome</keyword>
<dbReference type="RefSeq" id="WP_218405266.1">
    <property type="nucleotide sequence ID" value="NZ_JAGSPC010000001.1"/>
</dbReference>
<sequence length="288" mass="31064">MAQANTQPTPLMPHATATWLVDHTGLSFEQIAEFCGLHILEVQAMADDLAGSKYTGRDPVHAGELTLQEIELGQADETYSLKMHKAPVEVTRTKGPRYTPVSKRQDKPDGIAWVLRNHPEISDAQIGKLIGTTRNTIGAIRERTHWNIQNIQPKDPVTLGLCSQRELDAVVAKAAKRAGITEEVEPVENADSRSDKDKLIDELRAEREANVKAAAQAAQEAEAEAWLAAKREAEESGADLIDPESGFVASNPEAEPAAEPGAPAEDAAVDADVDGDETPKEDGETPAE</sequence>
<dbReference type="Proteomes" id="UP001138681">
    <property type="component" value="Unassembled WGS sequence"/>
</dbReference>
<comment type="caution">
    <text evidence="2">The sequence shown here is derived from an EMBL/GenBank/DDBJ whole genome shotgun (WGS) entry which is preliminary data.</text>
</comment>
<feature type="compositionally biased region" description="Low complexity" evidence="1">
    <location>
        <begin position="252"/>
        <end position="266"/>
    </location>
</feature>
<organism evidence="2 3">
    <name type="scientific">Erythrobacter crassostreae</name>
    <dbReference type="NCBI Taxonomy" id="2828328"/>
    <lineage>
        <taxon>Bacteria</taxon>
        <taxon>Pseudomonadati</taxon>
        <taxon>Pseudomonadota</taxon>
        <taxon>Alphaproteobacteria</taxon>
        <taxon>Sphingomonadales</taxon>
        <taxon>Erythrobacteraceae</taxon>
        <taxon>Erythrobacter/Porphyrobacter group</taxon>
        <taxon>Erythrobacter</taxon>
    </lineage>
</organism>
<accession>A0A9X1JK37</accession>
<feature type="region of interest" description="Disordered" evidence="1">
    <location>
        <begin position="214"/>
        <end position="288"/>
    </location>
</feature>
<protein>
    <submittedName>
        <fullName evidence="2">DUF1013 domain-containing protein</fullName>
    </submittedName>
</protein>
<evidence type="ECO:0000313" key="3">
    <source>
        <dbReference type="Proteomes" id="UP001138681"/>
    </source>
</evidence>
<dbReference type="AlphaFoldDB" id="A0A9X1JK37"/>
<feature type="compositionally biased region" description="Acidic residues" evidence="1">
    <location>
        <begin position="267"/>
        <end position="276"/>
    </location>
</feature>
<evidence type="ECO:0000313" key="2">
    <source>
        <dbReference type="EMBL" id="MBV7258536.1"/>
    </source>
</evidence>
<feature type="compositionally biased region" description="Low complexity" evidence="1">
    <location>
        <begin position="214"/>
        <end position="228"/>
    </location>
</feature>
<reference evidence="2" key="1">
    <citation type="submission" date="2021-04" db="EMBL/GenBank/DDBJ databases">
        <authorList>
            <person name="Pira H."/>
            <person name="Risdian C."/>
            <person name="Wink J."/>
        </authorList>
    </citation>
    <scope>NUCLEOTIDE SEQUENCE</scope>
    <source>
        <strain evidence="2">WH158</strain>
    </source>
</reference>